<protein>
    <recommendedName>
        <fullName evidence="3">SMODS and SLOG-associating 2TM effector domain-containing protein</fullName>
    </recommendedName>
</protein>
<keyword evidence="2" id="KW-1133">Transmembrane helix</keyword>
<dbReference type="OrthoDB" id="4472872at2759"/>
<keyword evidence="5" id="KW-1185">Reference proteome</keyword>
<keyword evidence="2" id="KW-0472">Membrane</keyword>
<sequence length="307" mass="33012">MDQTRSFPSNDTSTPVRTDGATSSSTQPYSKETAIGQSQGQKQSAGDTAKVPKLTTSGLNIVSHSSANPTPTQIRLPKASTNIQWSEPIGLPIRSQSDEPLRVFRRAVGINSDLAPKSIRPGAAELGLHEPTGIYRKIIDEKRSRKTKHFVISWLLNFVHFAQIVIGATLTALGPNASRYTVPITVLGAVNTVIAGVLALLKGSGLPERLHKDETELHKLQEWIEETEALLATGIIGRDRRDIGVLVESAFRKYNSAKMSVENNRPDNYVLDPGSTAHGTKKTPLSSSLAVDGADSETDTPVKSSAG</sequence>
<organism evidence="4 5">
    <name type="scientific">Coniella lustricola</name>
    <dbReference type="NCBI Taxonomy" id="2025994"/>
    <lineage>
        <taxon>Eukaryota</taxon>
        <taxon>Fungi</taxon>
        <taxon>Dikarya</taxon>
        <taxon>Ascomycota</taxon>
        <taxon>Pezizomycotina</taxon>
        <taxon>Sordariomycetes</taxon>
        <taxon>Sordariomycetidae</taxon>
        <taxon>Diaporthales</taxon>
        <taxon>Schizoparmaceae</taxon>
        <taxon>Coniella</taxon>
    </lineage>
</organism>
<feature type="domain" description="SMODS and SLOG-associating 2TM effector" evidence="3">
    <location>
        <begin position="138"/>
        <end position="258"/>
    </location>
</feature>
<dbReference type="InterPro" id="IPR041622">
    <property type="entry name" value="SLATT_fungi"/>
</dbReference>
<proteinExistence type="predicted"/>
<dbReference type="EMBL" id="KZ678372">
    <property type="protein sequence ID" value="PSS05125.1"/>
    <property type="molecule type" value="Genomic_DNA"/>
</dbReference>
<evidence type="ECO:0000259" key="3">
    <source>
        <dbReference type="Pfam" id="PF18142"/>
    </source>
</evidence>
<dbReference type="PANTHER" id="PTHR38793">
    <property type="entry name" value="SLATT_FUNGAL DOMAIN-CONTAINING PROTEIN-RELATED"/>
    <property type="match status" value="1"/>
</dbReference>
<gene>
    <name evidence="4" type="ORF">BD289DRAFT_449005</name>
</gene>
<dbReference type="Pfam" id="PF18142">
    <property type="entry name" value="SLATT_fungal"/>
    <property type="match status" value="1"/>
</dbReference>
<dbReference type="InParanoid" id="A0A2T3ANH1"/>
<keyword evidence="2" id="KW-0812">Transmembrane</keyword>
<reference evidence="4 5" key="1">
    <citation type="journal article" date="2018" name="Mycol. Prog.">
        <title>Coniella lustricola, a new species from submerged detritus.</title>
        <authorList>
            <person name="Raudabaugh D.B."/>
            <person name="Iturriaga T."/>
            <person name="Carver A."/>
            <person name="Mondo S."/>
            <person name="Pangilinan J."/>
            <person name="Lipzen A."/>
            <person name="He G."/>
            <person name="Amirebrahimi M."/>
            <person name="Grigoriev I.V."/>
            <person name="Miller A.N."/>
        </authorList>
    </citation>
    <scope>NUCLEOTIDE SEQUENCE [LARGE SCALE GENOMIC DNA]</scope>
    <source>
        <strain evidence="4 5">B22-T-1</strain>
    </source>
</reference>
<feature type="region of interest" description="Disordered" evidence="1">
    <location>
        <begin position="1"/>
        <end position="49"/>
    </location>
</feature>
<feature type="compositionally biased region" description="Polar residues" evidence="1">
    <location>
        <begin position="1"/>
        <end position="46"/>
    </location>
</feature>
<evidence type="ECO:0000256" key="2">
    <source>
        <dbReference type="SAM" id="Phobius"/>
    </source>
</evidence>
<feature type="transmembrane region" description="Helical" evidence="2">
    <location>
        <begin position="180"/>
        <end position="201"/>
    </location>
</feature>
<evidence type="ECO:0000313" key="4">
    <source>
        <dbReference type="EMBL" id="PSS05125.1"/>
    </source>
</evidence>
<feature type="transmembrane region" description="Helical" evidence="2">
    <location>
        <begin position="151"/>
        <end position="174"/>
    </location>
</feature>
<dbReference type="PANTHER" id="PTHR38793:SF3">
    <property type="entry name" value="SMODS AND SLOG-ASSOCIATING 2TM EFFECTOR DOMAIN-CONTAINING PROTEIN"/>
    <property type="match status" value="1"/>
</dbReference>
<evidence type="ECO:0000256" key="1">
    <source>
        <dbReference type="SAM" id="MobiDB-lite"/>
    </source>
</evidence>
<accession>A0A2T3ANH1</accession>
<dbReference type="NCBIfam" id="NF033635">
    <property type="entry name" value="SLATT_fungal"/>
    <property type="match status" value="1"/>
</dbReference>
<evidence type="ECO:0000313" key="5">
    <source>
        <dbReference type="Proteomes" id="UP000241462"/>
    </source>
</evidence>
<dbReference type="AlphaFoldDB" id="A0A2T3ANH1"/>
<name>A0A2T3ANH1_9PEZI</name>
<dbReference type="Proteomes" id="UP000241462">
    <property type="component" value="Unassembled WGS sequence"/>
</dbReference>
<feature type="region of interest" description="Disordered" evidence="1">
    <location>
        <begin position="263"/>
        <end position="307"/>
    </location>
</feature>